<gene>
    <name evidence="1" type="primary">PLA2G6_2</name>
    <name evidence="1" type="ORF">TNIN_113571</name>
</gene>
<reference evidence="1" key="1">
    <citation type="submission" date="2020-08" db="EMBL/GenBank/DDBJ databases">
        <title>Multicomponent nature underlies the extraordinary mechanical properties of spider dragline silk.</title>
        <authorList>
            <person name="Kono N."/>
            <person name="Nakamura H."/>
            <person name="Mori M."/>
            <person name="Yoshida Y."/>
            <person name="Ohtoshi R."/>
            <person name="Malay A.D."/>
            <person name="Moran D.A.P."/>
            <person name="Tomita M."/>
            <person name="Numata K."/>
            <person name="Arakawa K."/>
        </authorList>
    </citation>
    <scope>NUCLEOTIDE SEQUENCE</scope>
</reference>
<dbReference type="Proteomes" id="UP000886998">
    <property type="component" value="Unassembled WGS sequence"/>
</dbReference>
<sequence length="68" mass="7989">MFQSFFRRISAPNNDPNRVIEVSADDYICNNIVCRDECLVLYQSSENDIQKLDIVMQIDINHTYNKAF</sequence>
<dbReference type="AlphaFoldDB" id="A0A8X6XQZ5"/>
<evidence type="ECO:0000313" key="1">
    <source>
        <dbReference type="EMBL" id="GFY57070.1"/>
    </source>
</evidence>
<dbReference type="OrthoDB" id="10021675at2759"/>
<proteinExistence type="predicted"/>
<evidence type="ECO:0000313" key="2">
    <source>
        <dbReference type="Proteomes" id="UP000886998"/>
    </source>
</evidence>
<accession>A0A8X6XQZ5</accession>
<comment type="caution">
    <text evidence="1">The sequence shown here is derived from an EMBL/GenBank/DDBJ whole genome shotgun (WGS) entry which is preliminary data.</text>
</comment>
<organism evidence="1 2">
    <name type="scientific">Trichonephila inaurata madagascariensis</name>
    <dbReference type="NCBI Taxonomy" id="2747483"/>
    <lineage>
        <taxon>Eukaryota</taxon>
        <taxon>Metazoa</taxon>
        <taxon>Ecdysozoa</taxon>
        <taxon>Arthropoda</taxon>
        <taxon>Chelicerata</taxon>
        <taxon>Arachnida</taxon>
        <taxon>Araneae</taxon>
        <taxon>Araneomorphae</taxon>
        <taxon>Entelegynae</taxon>
        <taxon>Araneoidea</taxon>
        <taxon>Nephilidae</taxon>
        <taxon>Trichonephila</taxon>
        <taxon>Trichonephila inaurata</taxon>
    </lineage>
</organism>
<protein>
    <submittedName>
        <fullName evidence="1">Uncharacterized protein</fullName>
    </submittedName>
</protein>
<dbReference type="EMBL" id="BMAV01011303">
    <property type="protein sequence ID" value="GFY57070.1"/>
    <property type="molecule type" value="Genomic_DNA"/>
</dbReference>
<feature type="non-terminal residue" evidence="1">
    <location>
        <position position="68"/>
    </location>
</feature>
<name>A0A8X6XQZ5_9ARAC</name>
<keyword evidence="2" id="KW-1185">Reference proteome</keyword>